<accession>A0A8J5JY38</accession>
<comment type="caution">
    <text evidence="2">The sequence shown here is derived from an EMBL/GenBank/DDBJ whole genome shotgun (WGS) entry which is preliminary data.</text>
</comment>
<feature type="compositionally biased region" description="Polar residues" evidence="1">
    <location>
        <begin position="58"/>
        <end position="72"/>
    </location>
</feature>
<dbReference type="EMBL" id="JAHLQT010022185">
    <property type="protein sequence ID" value="KAG7166682.1"/>
    <property type="molecule type" value="Genomic_DNA"/>
</dbReference>
<keyword evidence="3" id="KW-1185">Reference proteome</keyword>
<sequence>MPQEASEGKQHFRHRQYVPSNPPRGRTTHLRDSDCDEVQDFQSNRIQPCIRGSGSTGTGIQEVQCEAQSSWRLDTFPPRPQHSQDPQRGQQSQREDGQDNTMRPRGENNQNDPSTISSGTSCRSHHKTYKSDQGRALCYESGQSTDRACVLDIKGTVPEEVDLGN</sequence>
<feature type="compositionally biased region" description="Basic and acidic residues" evidence="1">
    <location>
        <begin position="93"/>
        <end position="106"/>
    </location>
</feature>
<name>A0A8J5JY38_HOMAM</name>
<evidence type="ECO:0000313" key="2">
    <source>
        <dbReference type="EMBL" id="KAG7166682.1"/>
    </source>
</evidence>
<protein>
    <submittedName>
        <fullName evidence="2">Uncharacterized protein</fullName>
    </submittedName>
</protein>
<proteinExistence type="predicted"/>
<feature type="region of interest" description="Disordered" evidence="1">
    <location>
        <begin position="1"/>
        <end position="134"/>
    </location>
</feature>
<feature type="compositionally biased region" description="Polar residues" evidence="1">
    <location>
        <begin position="107"/>
        <end position="122"/>
    </location>
</feature>
<organism evidence="2 3">
    <name type="scientific">Homarus americanus</name>
    <name type="common">American lobster</name>
    <dbReference type="NCBI Taxonomy" id="6706"/>
    <lineage>
        <taxon>Eukaryota</taxon>
        <taxon>Metazoa</taxon>
        <taxon>Ecdysozoa</taxon>
        <taxon>Arthropoda</taxon>
        <taxon>Crustacea</taxon>
        <taxon>Multicrustacea</taxon>
        <taxon>Malacostraca</taxon>
        <taxon>Eumalacostraca</taxon>
        <taxon>Eucarida</taxon>
        <taxon>Decapoda</taxon>
        <taxon>Pleocyemata</taxon>
        <taxon>Astacidea</taxon>
        <taxon>Nephropoidea</taxon>
        <taxon>Nephropidae</taxon>
        <taxon>Homarus</taxon>
    </lineage>
</organism>
<feature type="compositionally biased region" description="Basic and acidic residues" evidence="1">
    <location>
        <begin position="1"/>
        <end position="10"/>
    </location>
</feature>
<gene>
    <name evidence="2" type="ORF">Hamer_G010310</name>
</gene>
<evidence type="ECO:0000313" key="3">
    <source>
        <dbReference type="Proteomes" id="UP000747542"/>
    </source>
</evidence>
<evidence type="ECO:0000256" key="1">
    <source>
        <dbReference type="SAM" id="MobiDB-lite"/>
    </source>
</evidence>
<dbReference type="Proteomes" id="UP000747542">
    <property type="component" value="Unassembled WGS sequence"/>
</dbReference>
<feature type="compositionally biased region" description="Polar residues" evidence="1">
    <location>
        <begin position="81"/>
        <end position="92"/>
    </location>
</feature>
<dbReference type="AlphaFoldDB" id="A0A8J5JY38"/>
<reference evidence="2" key="1">
    <citation type="journal article" date="2021" name="Sci. Adv.">
        <title>The American lobster genome reveals insights on longevity, neural, and immune adaptations.</title>
        <authorList>
            <person name="Polinski J.M."/>
            <person name="Zimin A.V."/>
            <person name="Clark K.F."/>
            <person name="Kohn A.B."/>
            <person name="Sadowski N."/>
            <person name="Timp W."/>
            <person name="Ptitsyn A."/>
            <person name="Khanna P."/>
            <person name="Romanova D.Y."/>
            <person name="Williams P."/>
            <person name="Greenwood S.J."/>
            <person name="Moroz L.L."/>
            <person name="Walt D.R."/>
            <person name="Bodnar A.G."/>
        </authorList>
    </citation>
    <scope>NUCLEOTIDE SEQUENCE</scope>
    <source>
        <strain evidence="2">GMGI-L3</strain>
    </source>
</reference>